<sequence>MTTLPTRMCTKNNHSKIATAPRLTERCVAAVSRSARASLCKYWPASNGRRGRVNFDSCRLTRRRYYARRVRSFFNVWISTVQLENLQNKLMV</sequence>
<dbReference type="EMBL" id="BGZK01000258">
    <property type="protein sequence ID" value="GBP32363.1"/>
    <property type="molecule type" value="Genomic_DNA"/>
</dbReference>
<evidence type="ECO:0000313" key="1">
    <source>
        <dbReference type="EMBL" id="GBP32363.1"/>
    </source>
</evidence>
<reference evidence="1 2" key="1">
    <citation type="journal article" date="2019" name="Commun. Biol.">
        <title>The bagworm genome reveals a unique fibroin gene that provides high tensile strength.</title>
        <authorList>
            <person name="Kono N."/>
            <person name="Nakamura H."/>
            <person name="Ohtoshi R."/>
            <person name="Tomita M."/>
            <person name="Numata K."/>
            <person name="Arakawa K."/>
        </authorList>
    </citation>
    <scope>NUCLEOTIDE SEQUENCE [LARGE SCALE GENOMIC DNA]</scope>
</reference>
<keyword evidence="2" id="KW-1185">Reference proteome</keyword>
<accession>A0A4C1V0T3</accession>
<gene>
    <name evidence="1" type="ORF">EVAR_25618_1</name>
</gene>
<dbReference type="Proteomes" id="UP000299102">
    <property type="component" value="Unassembled WGS sequence"/>
</dbReference>
<organism evidence="1 2">
    <name type="scientific">Eumeta variegata</name>
    <name type="common">Bagworm moth</name>
    <name type="synonym">Eumeta japonica</name>
    <dbReference type="NCBI Taxonomy" id="151549"/>
    <lineage>
        <taxon>Eukaryota</taxon>
        <taxon>Metazoa</taxon>
        <taxon>Ecdysozoa</taxon>
        <taxon>Arthropoda</taxon>
        <taxon>Hexapoda</taxon>
        <taxon>Insecta</taxon>
        <taxon>Pterygota</taxon>
        <taxon>Neoptera</taxon>
        <taxon>Endopterygota</taxon>
        <taxon>Lepidoptera</taxon>
        <taxon>Glossata</taxon>
        <taxon>Ditrysia</taxon>
        <taxon>Tineoidea</taxon>
        <taxon>Psychidae</taxon>
        <taxon>Oiketicinae</taxon>
        <taxon>Eumeta</taxon>
    </lineage>
</organism>
<evidence type="ECO:0000313" key="2">
    <source>
        <dbReference type="Proteomes" id="UP000299102"/>
    </source>
</evidence>
<protein>
    <submittedName>
        <fullName evidence="1">Uncharacterized protein</fullName>
    </submittedName>
</protein>
<comment type="caution">
    <text evidence="1">The sequence shown here is derived from an EMBL/GenBank/DDBJ whole genome shotgun (WGS) entry which is preliminary data.</text>
</comment>
<dbReference type="AlphaFoldDB" id="A0A4C1V0T3"/>
<proteinExistence type="predicted"/>
<name>A0A4C1V0T3_EUMVA</name>